<dbReference type="SUPFAM" id="SSF49265">
    <property type="entry name" value="Fibronectin type III"/>
    <property type="match status" value="1"/>
</dbReference>
<feature type="non-terminal residue" evidence="3">
    <location>
        <position position="118"/>
    </location>
</feature>
<evidence type="ECO:0000259" key="2">
    <source>
        <dbReference type="PROSITE" id="PS50853"/>
    </source>
</evidence>
<accession>A0AAV2S1I1</accession>
<sequence length="118" mass="13353">ETDSDNQWVNITIPGTSSSSIFMAQSHTMIGLQSDSPYLVRVWARNQFGYSDINQTFWFTTLPGDDETSEDIQAEEALSISDETEPLDAFDLVPTQETKTFDHDNDDQVKKDQASRLE</sequence>
<dbReference type="Gene3D" id="2.60.40.10">
    <property type="entry name" value="Immunoglobulins"/>
    <property type="match status" value="1"/>
</dbReference>
<dbReference type="AlphaFoldDB" id="A0AAV2S1I1"/>
<evidence type="ECO:0000256" key="1">
    <source>
        <dbReference type="SAM" id="MobiDB-lite"/>
    </source>
</evidence>
<feature type="region of interest" description="Disordered" evidence="1">
    <location>
        <begin position="92"/>
        <end position="118"/>
    </location>
</feature>
<feature type="non-terminal residue" evidence="3">
    <location>
        <position position="1"/>
    </location>
</feature>
<dbReference type="EMBL" id="CAXKWB010039606">
    <property type="protein sequence ID" value="CAL4153359.1"/>
    <property type="molecule type" value="Genomic_DNA"/>
</dbReference>
<dbReference type="PROSITE" id="PS50853">
    <property type="entry name" value="FN3"/>
    <property type="match status" value="1"/>
</dbReference>
<reference evidence="3 4" key="1">
    <citation type="submission" date="2024-05" db="EMBL/GenBank/DDBJ databases">
        <authorList>
            <person name="Wallberg A."/>
        </authorList>
    </citation>
    <scope>NUCLEOTIDE SEQUENCE [LARGE SCALE GENOMIC DNA]</scope>
</reference>
<gene>
    <name evidence="3" type="ORF">MNOR_LOCUS31163</name>
</gene>
<keyword evidence="4" id="KW-1185">Reference proteome</keyword>
<dbReference type="InterPro" id="IPR036116">
    <property type="entry name" value="FN3_sf"/>
</dbReference>
<feature type="compositionally biased region" description="Basic and acidic residues" evidence="1">
    <location>
        <begin position="99"/>
        <end position="118"/>
    </location>
</feature>
<organism evidence="3 4">
    <name type="scientific">Meganyctiphanes norvegica</name>
    <name type="common">Northern krill</name>
    <name type="synonym">Thysanopoda norvegica</name>
    <dbReference type="NCBI Taxonomy" id="48144"/>
    <lineage>
        <taxon>Eukaryota</taxon>
        <taxon>Metazoa</taxon>
        <taxon>Ecdysozoa</taxon>
        <taxon>Arthropoda</taxon>
        <taxon>Crustacea</taxon>
        <taxon>Multicrustacea</taxon>
        <taxon>Malacostraca</taxon>
        <taxon>Eumalacostraca</taxon>
        <taxon>Eucarida</taxon>
        <taxon>Euphausiacea</taxon>
        <taxon>Euphausiidae</taxon>
        <taxon>Meganyctiphanes</taxon>
    </lineage>
</organism>
<evidence type="ECO:0000313" key="3">
    <source>
        <dbReference type="EMBL" id="CAL4153359.1"/>
    </source>
</evidence>
<dbReference type="InterPro" id="IPR013783">
    <property type="entry name" value="Ig-like_fold"/>
</dbReference>
<comment type="caution">
    <text evidence="3">The sequence shown here is derived from an EMBL/GenBank/DDBJ whole genome shotgun (WGS) entry which is preliminary data.</text>
</comment>
<feature type="domain" description="Fibronectin type-III" evidence="2">
    <location>
        <begin position="1"/>
        <end position="64"/>
    </location>
</feature>
<dbReference type="InterPro" id="IPR003961">
    <property type="entry name" value="FN3_dom"/>
</dbReference>
<dbReference type="Proteomes" id="UP001497623">
    <property type="component" value="Unassembled WGS sequence"/>
</dbReference>
<proteinExistence type="predicted"/>
<evidence type="ECO:0000313" key="4">
    <source>
        <dbReference type="Proteomes" id="UP001497623"/>
    </source>
</evidence>
<dbReference type="CDD" id="cd00063">
    <property type="entry name" value="FN3"/>
    <property type="match status" value="1"/>
</dbReference>
<protein>
    <recommendedName>
        <fullName evidence="2">Fibronectin type-III domain-containing protein</fullName>
    </recommendedName>
</protein>
<name>A0AAV2S1I1_MEGNR</name>